<feature type="chain" id="PRO_5036319056" evidence="1">
    <location>
        <begin position="20"/>
        <end position="213"/>
    </location>
</feature>
<dbReference type="InParanoid" id="A0A2K1KK07"/>
<sequence length="213" mass="23855">MGSLSLTLALMIFITASWSESVLHLDMSFVVAGGSSFLIFNGCELFEAESVSTIVKVVMPSVPSLFRIYQLRRCSFDPDYRTLSSAWKEKKTPRKPYGLTSNSATSRIPMTNISATAFEKRNESCRSICVCQTQPSRTSKPVNITSTKTSGAELNQSVFLYHNPRCNLFNNSNNSNRVRVSAFAWYHEYYKAALTSSHTRFLHALLHLEASKA</sequence>
<dbReference type="EMBL" id="ABEU02000005">
    <property type="protein sequence ID" value="PNR54093.1"/>
    <property type="molecule type" value="Genomic_DNA"/>
</dbReference>
<dbReference type="AlphaFoldDB" id="A0A2K1KK07"/>
<reference evidence="3" key="3">
    <citation type="submission" date="2020-12" db="UniProtKB">
        <authorList>
            <consortium name="EnsemblPlants"/>
        </authorList>
    </citation>
    <scope>IDENTIFICATION</scope>
</reference>
<dbReference type="PaxDb" id="3218-PP1S116_29V6.1"/>
<name>A0A2K1KK07_PHYPA</name>
<evidence type="ECO:0000313" key="3">
    <source>
        <dbReference type="EnsemblPlants" id="Pp3c5_16440V3.1"/>
    </source>
</evidence>
<organism evidence="2">
    <name type="scientific">Physcomitrium patens</name>
    <name type="common">Spreading-leaved earth moss</name>
    <name type="synonym">Physcomitrella patens</name>
    <dbReference type="NCBI Taxonomy" id="3218"/>
    <lineage>
        <taxon>Eukaryota</taxon>
        <taxon>Viridiplantae</taxon>
        <taxon>Streptophyta</taxon>
        <taxon>Embryophyta</taxon>
        <taxon>Bryophyta</taxon>
        <taxon>Bryophytina</taxon>
        <taxon>Bryopsida</taxon>
        <taxon>Funariidae</taxon>
        <taxon>Funariales</taxon>
        <taxon>Funariaceae</taxon>
        <taxon>Physcomitrium</taxon>
    </lineage>
</organism>
<reference evidence="2 4" key="1">
    <citation type="journal article" date="2008" name="Science">
        <title>The Physcomitrella genome reveals evolutionary insights into the conquest of land by plants.</title>
        <authorList>
            <person name="Rensing S."/>
            <person name="Lang D."/>
            <person name="Zimmer A."/>
            <person name="Terry A."/>
            <person name="Salamov A."/>
            <person name="Shapiro H."/>
            <person name="Nishiyama T."/>
            <person name="Perroud P.-F."/>
            <person name="Lindquist E."/>
            <person name="Kamisugi Y."/>
            <person name="Tanahashi T."/>
            <person name="Sakakibara K."/>
            <person name="Fujita T."/>
            <person name="Oishi K."/>
            <person name="Shin-I T."/>
            <person name="Kuroki Y."/>
            <person name="Toyoda A."/>
            <person name="Suzuki Y."/>
            <person name="Hashimoto A."/>
            <person name="Yamaguchi K."/>
            <person name="Sugano A."/>
            <person name="Kohara Y."/>
            <person name="Fujiyama A."/>
            <person name="Anterola A."/>
            <person name="Aoki S."/>
            <person name="Ashton N."/>
            <person name="Barbazuk W.B."/>
            <person name="Barker E."/>
            <person name="Bennetzen J."/>
            <person name="Bezanilla M."/>
            <person name="Blankenship R."/>
            <person name="Cho S.H."/>
            <person name="Dutcher S."/>
            <person name="Estelle M."/>
            <person name="Fawcett J.A."/>
            <person name="Gundlach H."/>
            <person name="Hanada K."/>
            <person name="Heyl A."/>
            <person name="Hicks K.A."/>
            <person name="Hugh J."/>
            <person name="Lohr M."/>
            <person name="Mayer K."/>
            <person name="Melkozernov A."/>
            <person name="Murata T."/>
            <person name="Nelson D."/>
            <person name="Pils B."/>
            <person name="Prigge M."/>
            <person name="Reiss B."/>
            <person name="Renner T."/>
            <person name="Rombauts S."/>
            <person name="Rushton P."/>
            <person name="Sanderfoot A."/>
            <person name="Schween G."/>
            <person name="Shiu S.-H."/>
            <person name="Stueber K."/>
            <person name="Theodoulou F.L."/>
            <person name="Tu H."/>
            <person name="Van de Peer Y."/>
            <person name="Verrier P.J."/>
            <person name="Waters E."/>
            <person name="Wood A."/>
            <person name="Yang L."/>
            <person name="Cove D."/>
            <person name="Cuming A."/>
            <person name="Hasebe M."/>
            <person name="Lucas S."/>
            <person name="Mishler D.B."/>
            <person name="Reski R."/>
            <person name="Grigoriev I."/>
            <person name="Quatrano R.S."/>
            <person name="Boore J.L."/>
        </authorList>
    </citation>
    <scope>NUCLEOTIDE SEQUENCE [LARGE SCALE GENOMIC DNA]</scope>
    <source>
        <strain evidence="3 4">cv. Gransden 2004</strain>
    </source>
</reference>
<evidence type="ECO:0000313" key="2">
    <source>
        <dbReference type="EMBL" id="PNR54093.1"/>
    </source>
</evidence>
<dbReference type="EnsemblPlants" id="Pp3c5_16440V3.1">
    <property type="protein sequence ID" value="Pp3c5_16440V3.1"/>
    <property type="gene ID" value="Pp3c5_16440"/>
</dbReference>
<reference evidence="2 4" key="2">
    <citation type="journal article" date="2018" name="Plant J.">
        <title>The Physcomitrella patens chromosome-scale assembly reveals moss genome structure and evolution.</title>
        <authorList>
            <person name="Lang D."/>
            <person name="Ullrich K.K."/>
            <person name="Murat F."/>
            <person name="Fuchs J."/>
            <person name="Jenkins J."/>
            <person name="Haas F.B."/>
            <person name="Piednoel M."/>
            <person name="Gundlach H."/>
            <person name="Van Bel M."/>
            <person name="Meyberg R."/>
            <person name="Vives C."/>
            <person name="Morata J."/>
            <person name="Symeonidi A."/>
            <person name="Hiss M."/>
            <person name="Muchero W."/>
            <person name="Kamisugi Y."/>
            <person name="Saleh O."/>
            <person name="Blanc G."/>
            <person name="Decker E.L."/>
            <person name="van Gessel N."/>
            <person name="Grimwood J."/>
            <person name="Hayes R.D."/>
            <person name="Graham S.W."/>
            <person name="Gunter L.E."/>
            <person name="McDaniel S.F."/>
            <person name="Hoernstein S.N.W."/>
            <person name="Larsson A."/>
            <person name="Li F.W."/>
            <person name="Perroud P.F."/>
            <person name="Phillips J."/>
            <person name="Ranjan P."/>
            <person name="Rokshar D.S."/>
            <person name="Rothfels C.J."/>
            <person name="Schneider L."/>
            <person name="Shu S."/>
            <person name="Stevenson D.W."/>
            <person name="Thummler F."/>
            <person name="Tillich M."/>
            <person name="Villarreal Aguilar J.C."/>
            <person name="Widiez T."/>
            <person name="Wong G.K."/>
            <person name="Wymore A."/>
            <person name="Zhang Y."/>
            <person name="Zimmer A.D."/>
            <person name="Quatrano R.S."/>
            <person name="Mayer K.F.X."/>
            <person name="Goodstein D."/>
            <person name="Casacuberta J.M."/>
            <person name="Vandepoele K."/>
            <person name="Reski R."/>
            <person name="Cuming A.C."/>
            <person name="Tuskan G.A."/>
            <person name="Maumus F."/>
            <person name="Salse J."/>
            <person name="Schmutz J."/>
            <person name="Rensing S.A."/>
        </authorList>
    </citation>
    <scope>NUCLEOTIDE SEQUENCE [LARGE SCALE GENOMIC DNA]</scope>
    <source>
        <strain evidence="3 4">cv. Gransden 2004</strain>
    </source>
</reference>
<dbReference type="Gramene" id="Pp3c5_16440V3.1">
    <property type="protein sequence ID" value="Pp3c5_16440V3.1"/>
    <property type="gene ID" value="Pp3c5_16440"/>
</dbReference>
<keyword evidence="4" id="KW-1185">Reference proteome</keyword>
<evidence type="ECO:0000256" key="1">
    <source>
        <dbReference type="SAM" id="SignalP"/>
    </source>
</evidence>
<feature type="signal peptide" evidence="1">
    <location>
        <begin position="1"/>
        <end position="19"/>
    </location>
</feature>
<gene>
    <name evidence="2" type="ORF">PHYPA_007769</name>
</gene>
<evidence type="ECO:0000313" key="4">
    <source>
        <dbReference type="Proteomes" id="UP000006727"/>
    </source>
</evidence>
<accession>A0A2K1KK07</accession>
<dbReference type="Proteomes" id="UP000006727">
    <property type="component" value="Chromosome 5"/>
</dbReference>
<keyword evidence="1" id="KW-0732">Signal</keyword>
<protein>
    <submittedName>
        <fullName evidence="2 3">Uncharacterized protein</fullName>
    </submittedName>
</protein>
<proteinExistence type="predicted"/>